<evidence type="ECO:0000256" key="1">
    <source>
        <dbReference type="ARBA" id="ARBA00008306"/>
    </source>
</evidence>
<feature type="compositionally biased region" description="Gly residues" evidence="2">
    <location>
        <begin position="191"/>
        <end position="203"/>
    </location>
</feature>
<protein>
    <recommendedName>
        <fullName evidence="3">DUF155 domain-containing protein</fullName>
    </recommendedName>
</protein>
<feature type="compositionally biased region" description="Basic residues" evidence="2">
    <location>
        <begin position="204"/>
        <end position="222"/>
    </location>
</feature>
<feature type="compositionally biased region" description="Low complexity" evidence="2">
    <location>
        <begin position="223"/>
        <end position="243"/>
    </location>
</feature>
<feature type="region of interest" description="Disordered" evidence="2">
    <location>
        <begin position="189"/>
        <end position="243"/>
    </location>
</feature>
<keyword evidence="5" id="KW-1185">Reference proteome</keyword>
<gene>
    <name evidence="4" type="ORF">BU14_0332s0028</name>
</gene>
<dbReference type="OrthoDB" id="18302at2759"/>
<sequence>MRRADAFDHDFVFHAPATRAGFRNDELHVTSWAAAPELLALSYGLAQSVKLHVYEGTIDGLVEATRGLPVELARHGAISLPASAVRRLIGQLLAARYSVSLVSDILDSPEFFWSHPELERLHTEAVAAVELRHRARILDARVQVIRDALEVLNSELAQSSSNRVERAILFLIFVEVLFEVYNQATRHWGEGGRGGRGGGGGGRCGRRRRRRRRRCRRWRRQRGPSSGVAAAAPSRGAAAAGVA</sequence>
<evidence type="ECO:0000259" key="3">
    <source>
        <dbReference type="Pfam" id="PF02582"/>
    </source>
</evidence>
<dbReference type="Proteomes" id="UP000218209">
    <property type="component" value="Unassembled WGS sequence"/>
</dbReference>
<dbReference type="InterPro" id="IPR051624">
    <property type="entry name" value="RMD1/Sad1-interacting"/>
</dbReference>
<dbReference type="EMBL" id="KV918984">
    <property type="protein sequence ID" value="OSX73676.1"/>
    <property type="molecule type" value="Genomic_DNA"/>
</dbReference>
<dbReference type="PANTHER" id="PTHR16255:SF1">
    <property type="entry name" value="REQUIRED FOR MEIOTIC NUCLEAR DIVISION PROTEIN 1 HOMOLOG"/>
    <property type="match status" value="1"/>
</dbReference>
<name>A0A1X6NYU9_PORUM</name>
<dbReference type="PANTHER" id="PTHR16255">
    <property type="entry name" value="REQUIRED FOR MEIOTIC NUCLEAR DIVISION PROTEIN 1 HOMOLOG"/>
    <property type="match status" value="1"/>
</dbReference>
<evidence type="ECO:0000313" key="4">
    <source>
        <dbReference type="EMBL" id="OSX73676.1"/>
    </source>
</evidence>
<feature type="domain" description="DUF155" evidence="3">
    <location>
        <begin position="17"/>
        <end position="138"/>
    </location>
</feature>
<evidence type="ECO:0000313" key="5">
    <source>
        <dbReference type="Proteomes" id="UP000218209"/>
    </source>
</evidence>
<comment type="similarity">
    <text evidence="1">Belongs to the RMD1/sif2 family.</text>
</comment>
<accession>A0A1X6NYU9</accession>
<organism evidence="4 5">
    <name type="scientific">Porphyra umbilicalis</name>
    <name type="common">Purple laver</name>
    <name type="synonym">Red alga</name>
    <dbReference type="NCBI Taxonomy" id="2786"/>
    <lineage>
        <taxon>Eukaryota</taxon>
        <taxon>Rhodophyta</taxon>
        <taxon>Bangiophyceae</taxon>
        <taxon>Bangiales</taxon>
        <taxon>Bangiaceae</taxon>
        <taxon>Porphyra</taxon>
    </lineage>
</organism>
<dbReference type="InterPro" id="IPR003734">
    <property type="entry name" value="DUF155"/>
</dbReference>
<dbReference type="AlphaFoldDB" id="A0A1X6NYU9"/>
<dbReference type="GO" id="GO:0005739">
    <property type="term" value="C:mitochondrion"/>
    <property type="evidence" value="ECO:0007669"/>
    <property type="project" value="UniProtKB-ARBA"/>
</dbReference>
<dbReference type="Pfam" id="PF02582">
    <property type="entry name" value="DUF155"/>
    <property type="match status" value="1"/>
</dbReference>
<evidence type="ECO:0000256" key="2">
    <source>
        <dbReference type="SAM" id="MobiDB-lite"/>
    </source>
</evidence>
<reference evidence="4 5" key="1">
    <citation type="submission" date="2017-03" db="EMBL/GenBank/DDBJ databases">
        <title>WGS assembly of Porphyra umbilicalis.</title>
        <authorList>
            <person name="Brawley S.H."/>
            <person name="Blouin N.A."/>
            <person name="Ficko-Blean E."/>
            <person name="Wheeler G.L."/>
            <person name="Lohr M."/>
            <person name="Goodson H.V."/>
            <person name="Jenkins J.W."/>
            <person name="Blaby-Haas C.E."/>
            <person name="Helliwell K.E."/>
            <person name="Chan C."/>
            <person name="Marriage T."/>
            <person name="Bhattacharya D."/>
            <person name="Klein A.S."/>
            <person name="Badis Y."/>
            <person name="Brodie J."/>
            <person name="Cao Y."/>
            <person name="Collen J."/>
            <person name="Dittami S.M."/>
            <person name="Gachon C.M."/>
            <person name="Green B.R."/>
            <person name="Karpowicz S."/>
            <person name="Kim J.W."/>
            <person name="Kudahl U."/>
            <person name="Lin S."/>
            <person name="Michel G."/>
            <person name="Mittag M."/>
            <person name="Olson B.J."/>
            <person name="Pangilinan J."/>
            <person name="Peng Y."/>
            <person name="Qiu H."/>
            <person name="Shu S."/>
            <person name="Singer J.T."/>
            <person name="Smith A.G."/>
            <person name="Sprecher B.N."/>
            <person name="Wagner V."/>
            <person name="Wang W."/>
            <person name="Wang Z.-Y."/>
            <person name="Yan J."/>
            <person name="Yarish C."/>
            <person name="Zoeuner-Riek S."/>
            <person name="Zhuang Y."/>
            <person name="Zou Y."/>
            <person name="Lindquist E.A."/>
            <person name="Grimwood J."/>
            <person name="Barry K."/>
            <person name="Rokhsar D.S."/>
            <person name="Schmutz J."/>
            <person name="Stiller J.W."/>
            <person name="Grossman A.R."/>
            <person name="Prochnik S.E."/>
        </authorList>
    </citation>
    <scope>NUCLEOTIDE SEQUENCE [LARGE SCALE GENOMIC DNA]</scope>
    <source>
        <strain evidence="4">4086291</strain>
    </source>
</reference>
<proteinExistence type="inferred from homology"/>